<dbReference type="InterPro" id="IPR002583">
    <property type="entry name" value="Ribosomal_bS20"/>
</dbReference>
<dbReference type="PANTHER" id="PTHR33398:SF1">
    <property type="entry name" value="SMALL RIBOSOMAL SUBUNIT PROTEIN BS20C"/>
    <property type="match status" value="1"/>
</dbReference>
<dbReference type="Gene3D" id="1.20.58.110">
    <property type="entry name" value="Ribosomal protein S20"/>
    <property type="match status" value="1"/>
</dbReference>
<comment type="function">
    <text evidence="1 8">Binds directly to 16S ribosomal RNA.</text>
</comment>
<evidence type="ECO:0000256" key="4">
    <source>
        <dbReference type="ARBA" id="ARBA00022884"/>
    </source>
</evidence>
<evidence type="ECO:0000256" key="1">
    <source>
        <dbReference type="ARBA" id="ARBA00003134"/>
    </source>
</evidence>
<organism evidence="9 10">
    <name type="scientific">Aquamicrobium segne</name>
    <dbReference type="NCBI Taxonomy" id="469547"/>
    <lineage>
        <taxon>Bacteria</taxon>
        <taxon>Pseudomonadati</taxon>
        <taxon>Pseudomonadota</taxon>
        <taxon>Alphaproteobacteria</taxon>
        <taxon>Hyphomicrobiales</taxon>
        <taxon>Phyllobacteriaceae</taxon>
        <taxon>Aquamicrobium</taxon>
    </lineage>
</organism>
<evidence type="ECO:0000313" key="10">
    <source>
        <dbReference type="Proteomes" id="UP001596016"/>
    </source>
</evidence>
<reference evidence="10" key="1">
    <citation type="journal article" date="2019" name="Int. J. Syst. Evol. Microbiol.">
        <title>The Global Catalogue of Microorganisms (GCM) 10K type strain sequencing project: providing services to taxonomists for standard genome sequencing and annotation.</title>
        <authorList>
            <consortium name="The Broad Institute Genomics Platform"/>
            <consortium name="The Broad Institute Genome Sequencing Center for Infectious Disease"/>
            <person name="Wu L."/>
            <person name="Ma J."/>
        </authorList>
    </citation>
    <scope>NUCLEOTIDE SEQUENCE [LARGE SCALE GENOMIC DNA]</scope>
    <source>
        <strain evidence="10">CGMCC 4.1415</strain>
    </source>
</reference>
<comment type="similarity">
    <text evidence="2 8">Belongs to the bacterial ribosomal protein bS20 family.</text>
</comment>
<proteinExistence type="inferred from homology"/>
<sequence>MANTPSAKKATRKIAYRTAVNKDRRSRVRTYVRKVEEALAVGDKAAAEAAFKNAQPELMRAVSKGVFHKNTASRKVSRLAQRLKALSA</sequence>
<dbReference type="SUPFAM" id="SSF46992">
    <property type="entry name" value="Ribosomal protein S20"/>
    <property type="match status" value="1"/>
</dbReference>
<gene>
    <name evidence="8 9" type="primary">rpsT</name>
    <name evidence="9" type="ORF">ACFPLB_03940</name>
</gene>
<keyword evidence="5 8" id="KW-0689">Ribosomal protein</keyword>
<keyword evidence="3 8" id="KW-0699">rRNA-binding</keyword>
<evidence type="ECO:0000256" key="5">
    <source>
        <dbReference type="ARBA" id="ARBA00022980"/>
    </source>
</evidence>
<comment type="caution">
    <text evidence="9">The sequence shown here is derived from an EMBL/GenBank/DDBJ whole genome shotgun (WGS) entry which is preliminary data.</text>
</comment>
<protein>
    <recommendedName>
        <fullName evidence="7 8">Small ribosomal subunit protein bS20</fullName>
    </recommendedName>
</protein>
<evidence type="ECO:0000256" key="7">
    <source>
        <dbReference type="ARBA" id="ARBA00035136"/>
    </source>
</evidence>
<dbReference type="InterPro" id="IPR036510">
    <property type="entry name" value="Ribosomal_bS20_sf"/>
</dbReference>
<dbReference type="RefSeq" id="WP_378227990.1">
    <property type="nucleotide sequence ID" value="NZ_JBHSLL010000012.1"/>
</dbReference>
<accession>A0ABW0GVI7</accession>
<evidence type="ECO:0000313" key="9">
    <source>
        <dbReference type="EMBL" id="MFC5385114.1"/>
    </source>
</evidence>
<evidence type="ECO:0000256" key="2">
    <source>
        <dbReference type="ARBA" id="ARBA00007634"/>
    </source>
</evidence>
<evidence type="ECO:0000256" key="8">
    <source>
        <dbReference type="HAMAP-Rule" id="MF_00500"/>
    </source>
</evidence>
<evidence type="ECO:0000256" key="6">
    <source>
        <dbReference type="ARBA" id="ARBA00023274"/>
    </source>
</evidence>
<dbReference type="PANTHER" id="PTHR33398">
    <property type="entry name" value="30S RIBOSOMAL PROTEIN S20"/>
    <property type="match status" value="1"/>
</dbReference>
<dbReference type="NCBIfam" id="TIGR00029">
    <property type="entry name" value="S20"/>
    <property type="match status" value="1"/>
</dbReference>
<name>A0ABW0GVI7_9HYPH</name>
<dbReference type="Pfam" id="PF01649">
    <property type="entry name" value="Ribosomal_S20p"/>
    <property type="match status" value="1"/>
</dbReference>
<keyword evidence="6 8" id="KW-0687">Ribonucleoprotein</keyword>
<dbReference type="Proteomes" id="UP001596016">
    <property type="component" value="Unassembled WGS sequence"/>
</dbReference>
<keyword evidence="10" id="KW-1185">Reference proteome</keyword>
<evidence type="ECO:0000256" key="3">
    <source>
        <dbReference type="ARBA" id="ARBA00022730"/>
    </source>
</evidence>
<dbReference type="GO" id="GO:0005840">
    <property type="term" value="C:ribosome"/>
    <property type="evidence" value="ECO:0007669"/>
    <property type="project" value="UniProtKB-KW"/>
</dbReference>
<dbReference type="EMBL" id="JBHSLL010000012">
    <property type="protein sequence ID" value="MFC5385114.1"/>
    <property type="molecule type" value="Genomic_DNA"/>
</dbReference>
<dbReference type="HAMAP" id="MF_00500">
    <property type="entry name" value="Ribosomal_bS20"/>
    <property type="match status" value="1"/>
</dbReference>
<keyword evidence="4 8" id="KW-0694">RNA-binding</keyword>